<comment type="caution">
    <text evidence="1">The sequence shown here is derived from an EMBL/GenBank/DDBJ whole genome shotgun (WGS) entry which is preliminary data.</text>
</comment>
<dbReference type="AlphaFoldDB" id="A0AAP3F683"/>
<dbReference type="EMBL" id="JAPDVK010000002">
    <property type="protein sequence ID" value="MCW4128530.1"/>
    <property type="molecule type" value="Genomic_DNA"/>
</dbReference>
<proteinExistence type="predicted"/>
<dbReference type="Proteomes" id="UP001209344">
    <property type="component" value="Unassembled WGS sequence"/>
</dbReference>
<evidence type="ECO:0000313" key="1">
    <source>
        <dbReference type="EMBL" id="MCW4128530.1"/>
    </source>
</evidence>
<accession>A0AAP3F683</accession>
<dbReference type="RefSeq" id="WP_264966251.1">
    <property type="nucleotide sequence ID" value="NZ_JAPDVK010000002.1"/>
</dbReference>
<organism evidence="1 2">
    <name type="scientific">Segatella copri</name>
    <dbReference type="NCBI Taxonomy" id="165179"/>
    <lineage>
        <taxon>Bacteria</taxon>
        <taxon>Pseudomonadati</taxon>
        <taxon>Bacteroidota</taxon>
        <taxon>Bacteroidia</taxon>
        <taxon>Bacteroidales</taxon>
        <taxon>Prevotellaceae</taxon>
        <taxon>Segatella</taxon>
    </lineage>
</organism>
<evidence type="ECO:0000313" key="2">
    <source>
        <dbReference type="Proteomes" id="UP001209344"/>
    </source>
</evidence>
<name>A0AAP3F683_9BACT</name>
<reference evidence="1" key="1">
    <citation type="submission" date="2022-11" db="EMBL/GenBank/DDBJ databases">
        <title>Genomic repertoires linked with pathogenic potency of arthritogenic Prevotella copri isolated from the gut of rheumatoid arthritis patients.</title>
        <authorList>
            <person name="Nii T."/>
            <person name="Maeda Y."/>
            <person name="Motooka D."/>
            <person name="Naito M."/>
            <person name="Matsumoto Y."/>
            <person name="Ogawa T."/>
            <person name="Oguro-Igashira E."/>
            <person name="Kishikawa T."/>
            <person name="Yamashita M."/>
            <person name="Koizumi S."/>
            <person name="Kurakawa T."/>
            <person name="Okumura R."/>
            <person name="Kayama H."/>
            <person name="Murakami M."/>
            <person name="Sakaguchi T."/>
            <person name="Das B."/>
            <person name="Nakamura S."/>
            <person name="Okada Y."/>
            <person name="Kumanogoh A."/>
            <person name="Takeda K."/>
        </authorList>
    </citation>
    <scope>NUCLEOTIDE SEQUENCE</scope>
    <source>
        <strain evidence="1">F3-75</strain>
    </source>
</reference>
<protein>
    <submittedName>
        <fullName evidence="1">Uncharacterized protein</fullName>
    </submittedName>
</protein>
<gene>
    <name evidence="1" type="ORF">ONT16_09760</name>
</gene>
<sequence length="205" mass="24398">MSAIYNKYQIKNIVNSWWAEVVPTGFSSLFSSKSKYEFHINGKVTVVEESFSDELLLYKGITGLLNCSKYIEVYKQDLKYIYSDEFQAYIDAVNRMSLTECSYISFTLEGGYDKKKYYYEGKGYYIKQIQCYGFSESLTIYDWNSEKSIVPNNTYKFRRVFLMFLRMYFLYTLCHYGSMRKGYFCISNIRQIVDFCLENNMIRLV</sequence>